<feature type="domain" description="Glycoside hydrolase family 29 N-terminal" evidence="8">
    <location>
        <begin position="36"/>
        <end position="350"/>
    </location>
</feature>
<comment type="similarity">
    <text evidence="2">Belongs to the glycosyl hydrolase 29 family.</text>
</comment>
<keyword evidence="4 7" id="KW-0732">Signal</keyword>
<dbReference type="GO" id="GO:0005764">
    <property type="term" value="C:lysosome"/>
    <property type="evidence" value="ECO:0007669"/>
    <property type="project" value="TreeGrafter"/>
</dbReference>
<keyword evidence="6" id="KW-0326">Glycosidase</keyword>
<dbReference type="InterPro" id="IPR057739">
    <property type="entry name" value="Glyco_hydro_29_N"/>
</dbReference>
<evidence type="ECO:0000256" key="4">
    <source>
        <dbReference type="ARBA" id="ARBA00022729"/>
    </source>
</evidence>
<gene>
    <name evidence="9" type="ORF">SCARR_02867</name>
</gene>
<dbReference type="SUPFAM" id="SSF51445">
    <property type="entry name" value="(Trans)glycosidases"/>
    <property type="match status" value="1"/>
</dbReference>
<name>A0A6C2UKN3_9BACT</name>
<organism evidence="9 10">
    <name type="scientific">Pontiella sulfatireligans</name>
    <dbReference type="NCBI Taxonomy" id="2750658"/>
    <lineage>
        <taxon>Bacteria</taxon>
        <taxon>Pseudomonadati</taxon>
        <taxon>Kiritimatiellota</taxon>
        <taxon>Kiritimatiellia</taxon>
        <taxon>Kiritimatiellales</taxon>
        <taxon>Pontiellaceae</taxon>
        <taxon>Pontiella</taxon>
    </lineage>
</organism>
<evidence type="ECO:0000256" key="3">
    <source>
        <dbReference type="ARBA" id="ARBA00012662"/>
    </source>
</evidence>
<accession>A0A6C2UKN3</accession>
<evidence type="ECO:0000256" key="7">
    <source>
        <dbReference type="SAM" id="SignalP"/>
    </source>
</evidence>
<keyword evidence="5" id="KW-0378">Hydrolase</keyword>
<dbReference type="Proteomes" id="UP000346198">
    <property type="component" value="Unassembled WGS sequence"/>
</dbReference>
<dbReference type="PRINTS" id="PR00741">
    <property type="entry name" value="GLHYDRLASE29"/>
</dbReference>
<keyword evidence="10" id="KW-1185">Reference proteome</keyword>
<evidence type="ECO:0000259" key="8">
    <source>
        <dbReference type="Pfam" id="PF01120"/>
    </source>
</evidence>
<evidence type="ECO:0000256" key="1">
    <source>
        <dbReference type="ARBA" id="ARBA00004071"/>
    </source>
</evidence>
<reference evidence="9 10" key="1">
    <citation type="submission" date="2019-04" db="EMBL/GenBank/DDBJ databases">
        <authorList>
            <person name="Van Vliet M D."/>
        </authorList>
    </citation>
    <scope>NUCLEOTIDE SEQUENCE [LARGE SCALE GENOMIC DNA]</scope>
    <source>
        <strain evidence="9 10">F21</strain>
    </source>
</reference>
<evidence type="ECO:0000256" key="2">
    <source>
        <dbReference type="ARBA" id="ARBA00007951"/>
    </source>
</evidence>
<dbReference type="Gene3D" id="3.20.20.80">
    <property type="entry name" value="Glycosidases"/>
    <property type="match status" value="1"/>
</dbReference>
<dbReference type="EC" id="3.2.1.51" evidence="3"/>
<evidence type="ECO:0000313" key="9">
    <source>
        <dbReference type="EMBL" id="VGO20800.1"/>
    </source>
</evidence>
<evidence type="ECO:0000313" key="10">
    <source>
        <dbReference type="Proteomes" id="UP000346198"/>
    </source>
</evidence>
<dbReference type="GO" id="GO:0016139">
    <property type="term" value="P:glycoside catabolic process"/>
    <property type="evidence" value="ECO:0007669"/>
    <property type="project" value="TreeGrafter"/>
</dbReference>
<dbReference type="EMBL" id="CAAHFH010000002">
    <property type="protein sequence ID" value="VGO20800.1"/>
    <property type="molecule type" value="Genomic_DNA"/>
</dbReference>
<dbReference type="SMART" id="SM00812">
    <property type="entry name" value="Alpha_L_fucos"/>
    <property type="match status" value="1"/>
</dbReference>
<dbReference type="GO" id="GO:0006004">
    <property type="term" value="P:fucose metabolic process"/>
    <property type="evidence" value="ECO:0007669"/>
    <property type="project" value="InterPro"/>
</dbReference>
<dbReference type="Pfam" id="PF01120">
    <property type="entry name" value="Alpha_L_fucos"/>
    <property type="match status" value="1"/>
</dbReference>
<proteinExistence type="inferred from homology"/>
<dbReference type="GO" id="GO:0004560">
    <property type="term" value="F:alpha-L-fucosidase activity"/>
    <property type="evidence" value="ECO:0007669"/>
    <property type="project" value="InterPro"/>
</dbReference>
<dbReference type="InterPro" id="IPR017853">
    <property type="entry name" value="GH"/>
</dbReference>
<sequence length="590" mass="65747">MTMRLNFLTAITCFVLTSFCAQAADVVSDTALRRYADRASADTLNDWRALKFGLFIHWGLYSIPAGVWDEEPIKKGYSEQIMAWADIPRAEYAKLAEQFTAAQWDPDALCLLAKQAGMKYIVITSKHHDGFCLFHTETTTFNTVDATPFGRDVVGSLAEACKRHGLKLGLYFSNIDWSHPEGNTPEPQKNSNPIPKGLEEINVRQLRELTTQYGELAEIWFDMGAPTWNQSVRFAQTVRDAQPHCAVSGRVWNHQGDFTVVGDNVTPEAAIREPWQSPETIYHKTWGYRTWQERLGLKDKIAEKIEHLSKVASLGGVYLLNIGPRGDGSIVEFEADVLRGVGEWMQIHKEAIHGTEPQPFYENLPYGCATFRPRKLYLHVHDLPEDGSLPMPGLYSPVKRAYLLHDKDKSDLTVRGSAGSMAITLSSAATQWPVQIIVVELEGPLDIRPPQLKPEAPGLFSLNEKDAYRRIARNGPDCFSPGVTTGYTWDFSLSQSGTYKIVPEILSPDQPCRIELLVDGTSHILEVDASAEKTISVETRPLTLQADCPIQLTVQSPSYVSGEPVGVRLDKVRIMSLGNTLSPPVPLPEK</sequence>
<comment type="function">
    <text evidence="1">Alpha-L-fucosidase is responsible for hydrolyzing the alpha-1,6-linked fucose joined to the reducing-end N-acetylglucosamine of the carbohydrate moieties of glycoproteins.</text>
</comment>
<feature type="chain" id="PRO_5025677257" description="alpha-L-fucosidase" evidence="7">
    <location>
        <begin position="24"/>
        <end position="590"/>
    </location>
</feature>
<dbReference type="AlphaFoldDB" id="A0A6C2UKN3"/>
<dbReference type="RefSeq" id="WP_136062312.1">
    <property type="nucleotide sequence ID" value="NZ_CAAHFH010000002.1"/>
</dbReference>
<dbReference type="PANTHER" id="PTHR10030">
    <property type="entry name" value="ALPHA-L-FUCOSIDASE"/>
    <property type="match status" value="1"/>
</dbReference>
<evidence type="ECO:0000256" key="5">
    <source>
        <dbReference type="ARBA" id="ARBA00022801"/>
    </source>
</evidence>
<dbReference type="PANTHER" id="PTHR10030:SF37">
    <property type="entry name" value="ALPHA-L-FUCOSIDASE-RELATED"/>
    <property type="match status" value="1"/>
</dbReference>
<feature type="signal peptide" evidence="7">
    <location>
        <begin position="1"/>
        <end position="23"/>
    </location>
</feature>
<evidence type="ECO:0000256" key="6">
    <source>
        <dbReference type="ARBA" id="ARBA00023295"/>
    </source>
</evidence>
<dbReference type="InterPro" id="IPR016286">
    <property type="entry name" value="FUC_metazoa-typ"/>
</dbReference>
<dbReference type="InterPro" id="IPR000933">
    <property type="entry name" value="Glyco_hydro_29"/>
</dbReference>
<protein>
    <recommendedName>
        <fullName evidence="3">alpha-L-fucosidase</fullName>
        <ecNumber evidence="3">3.2.1.51</ecNumber>
    </recommendedName>
</protein>